<proteinExistence type="predicted"/>
<protein>
    <submittedName>
        <fullName evidence="2">Uncharacterized protein</fullName>
    </submittedName>
</protein>
<evidence type="ECO:0000313" key="3">
    <source>
        <dbReference type="Proteomes" id="UP000010478"/>
    </source>
</evidence>
<evidence type="ECO:0000313" key="2">
    <source>
        <dbReference type="EMBL" id="AFZ09476.1"/>
    </source>
</evidence>
<organism evidence="2 3">
    <name type="scientific">Phormidium nigroviride PCC 7112</name>
    <dbReference type="NCBI Taxonomy" id="179408"/>
    <lineage>
        <taxon>Bacteria</taxon>
        <taxon>Bacillati</taxon>
        <taxon>Cyanobacteriota</taxon>
        <taxon>Cyanophyceae</taxon>
        <taxon>Oscillatoriophycideae</taxon>
        <taxon>Oscillatoriales</taxon>
        <taxon>Oscillatoriaceae</taxon>
        <taxon>Phormidium</taxon>
    </lineage>
</organism>
<keyword evidence="1" id="KW-0472">Membrane</keyword>
<sequence length="64" mass="7030">MRLAGLPEIVKASATTLAGERSACAGNFSDIGFYQVSNQIMFVTTNIIPYLMFIVTNIYVLKIL</sequence>
<dbReference type="Proteomes" id="UP000010478">
    <property type="component" value="Chromosome"/>
</dbReference>
<dbReference type="AlphaFoldDB" id="K9VNE1"/>
<keyword evidence="1" id="KW-1133">Transmembrane helix</keyword>
<feature type="transmembrane region" description="Helical" evidence="1">
    <location>
        <begin position="40"/>
        <end position="61"/>
    </location>
</feature>
<keyword evidence="1" id="KW-0812">Transmembrane</keyword>
<dbReference type="EMBL" id="CP003614">
    <property type="protein sequence ID" value="AFZ09476.1"/>
    <property type="molecule type" value="Genomic_DNA"/>
</dbReference>
<dbReference type="KEGG" id="oni:Osc7112_5226"/>
<dbReference type="HOGENOM" id="CLU_2863507_0_0_3"/>
<reference evidence="2 3" key="1">
    <citation type="submission" date="2012-05" db="EMBL/GenBank/DDBJ databases">
        <title>Finished chromosome of genome of Oscillatoria sp. PCC 7112.</title>
        <authorList>
            <consortium name="US DOE Joint Genome Institute"/>
            <person name="Gugger M."/>
            <person name="Coursin T."/>
            <person name="Rippka R."/>
            <person name="Tandeau De Marsac N."/>
            <person name="Huntemann M."/>
            <person name="Wei C.-L."/>
            <person name="Han J."/>
            <person name="Detter J.C."/>
            <person name="Han C."/>
            <person name="Tapia R."/>
            <person name="Davenport K."/>
            <person name="Daligault H."/>
            <person name="Erkkila T."/>
            <person name="Gu W."/>
            <person name="Munk A.C.C."/>
            <person name="Teshima H."/>
            <person name="Xu Y."/>
            <person name="Chain P."/>
            <person name="Chen A."/>
            <person name="Krypides N."/>
            <person name="Mavromatis K."/>
            <person name="Markowitz V."/>
            <person name="Szeto E."/>
            <person name="Ivanova N."/>
            <person name="Mikhailova N."/>
            <person name="Ovchinnikova G."/>
            <person name="Pagani I."/>
            <person name="Pati A."/>
            <person name="Goodwin L."/>
            <person name="Peters L."/>
            <person name="Pitluck S."/>
            <person name="Woyke T."/>
            <person name="Kerfeld C."/>
        </authorList>
    </citation>
    <scope>NUCLEOTIDE SEQUENCE [LARGE SCALE GENOMIC DNA]</scope>
    <source>
        <strain evidence="2 3">PCC 7112</strain>
    </source>
</reference>
<dbReference type="STRING" id="179408.Osc7112_5226"/>
<evidence type="ECO:0000256" key="1">
    <source>
        <dbReference type="SAM" id="Phobius"/>
    </source>
</evidence>
<gene>
    <name evidence="2" type="ORF">Osc7112_5226</name>
</gene>
<keyword evidence="3" id="KW-1185">Reference proteome</keyword>
<name>K9VNE1_9CYAN</name>
<accession>K9VNE1</accession>